<evidence type="ECO:0000259" key="1">
    <source>
        <dbReference type="Pfam" id="PF21530"/>
    </source>
</evidence>
<feature type="domain" description="DNA helicase Pif1-like 2B" evidence="1">
    <location>
        <begin position="10"/>
        <end position="37"/>
    </location>
</feature>
<protein>
    <recommendedName>
        <fullName evidence="1">DNA helicase Pif1-like 2B domain-containing protein</fullName>
    </recommendedName>
</protein>
<evidence type="ECO:0000313" key="3">
    <source>
        <dbReference type="Proteomes" id="UP000054549"/>
    </source>
</evidence>
<sequence length="86" mass="9594">THQRLGRIPLVLGMPVLISQNFDVEGGIVNGSRGTVSHIRYHIDDEGYRHLTSVVVHIEDSSDEPLANLLPHELPILADSTEIRFE</sequence>
<dbReference type="HOGENOM" id="CLU_169366_0_0_1"/>
<feature type="non-terminal residue" evidence="2">
    <location>
        <position position="1"/>
    </location>
</feature>
<dbReference type="AlphaFoldDB" id="A0A0C2WK44"/>
<dbReference type="OrthoDB" id="432234at2759"/>
<dbReference type="Proteomes" id="UP000054549">
    <property type="component" value="Unassembled WGS sequence"/>
</dbReference>
<dbReference type="EMBL" id="KN818385">
    <property type="protein sequence ID" value="KIL57046.1"/>
    <property type="molecule type" value="Genomic_DNA"/>
</dbReference>
<evidence type="ECO:0000313" key="2">
    <source>
        <dbReference type="EMBL" id="KIL57046.1"/>
    </source>
</evidence>
<gene>
    <name evidence="2" type="ORF">M378DRAFT_46191</name>
</gene>
<reference evidence="2 3" key="1">
    <citation type="submission" date="2014-04" db="EMBL/GenBank/DDBJ databases">
        <title>Evolutionary Origins and Diversification of the Mycorrhizal Mutualists.</title>
        <authorList>
            <consortium name="DOE Joint Genome Institute"/>
            <consortium name="Mycorrhizal Genomics Consortium"/>
            <person name="Kohler A."/>
            <person name="Kuo A."/>
            <person name="Nagy L.G."/>
            <person name="Floudas D."/>
            <person name="Copeland A."/>
            <person name="Barry K.W."/>
            <person name="Cichocki N."/>
            <person name="Veneault-Fourrey C."/>
            <person name="LaButti K."/>
            <person name="Lindquist E.A."/>
            <person name="Lipzen A."/>
            <person name="Lundell T."/>
            <person name="Morin E."/>
            <person name="Murat C."/>
            <person name="Riley R."/>
            <person name="Ohm R."/>
            <person name="Sun H."/>
            <person name="Tunlid A."/>
            <person name="Henrissat B."/>
            <person name="Grigoriev I.V."/>
            <person name="Hibbett D.S."/>
            <person name="Martin F."/>
        </authorList>
    </citation>
    <scope>NUCLEOTIDE SEQUENCE [LARGE SCALE GENOMIC DNA]</scope>
    <source>
        <strain evidence="2 3">Koide BX008</strain>
    </source>
</reference>
<proteinExistence type="predicted"/>
<dbReference type="InParanoid" id="A0A0C2WK44"/>
<feature type="non-terminal residue" evidence="2">
    <location>
        <position position="86"/>
    </location>
</feature>
<organism evidence="2 3">
    <name type="scientific">Amanita muscaria (strain Koide BX008)</name>
    <dbReference type="NCBI Taxonomy" id="946122"/>
    <lineage>
        <taxon>Eukaryota</taxon>
        <taxon>Fungi</taxon>
        <taxon>Dikarya</taxon>
        <taxon>Basidiomycota</taxon>
        <taxon>Agaricomycotina</taxon>
        <taxon>Agaricomycetes</taxon>
        <taxon>Agaricomycetidae</taxon>
        <taxon>Agaricales</taxon>
        <taxon>Pluteineae</taxon>
        <taxon>Amanitaceae</taxon>
        <taxon>Amanita</taxon>
    </lineage>
</organism>
<dbReference type="Pfam" id="PF21530">
    <property type="entry name" value="Pif1_2B_dom"/>
    <property type="match status" value="1"/>
</dbReference>
<dbReference type="InterPro" id="IPR049163">
    <property type="entry name" value="Pif1-like_2B_dom"/>
</dbReference>
<accession>A0A0C2WK44</accession>
<name>A0A0C2WK44_AMAMK</name>
<keyword evidence="3" id="KW-1185">Reference proteome</keyword>